<dbReference type="GO" id="GO:2000344">
    <property type="term" value="P:positive regulation of acrosome reaction"/>
    <property type="evidence" value="ECO:0007669"/>
    <property type="project" value="TreeGrafter"/>
</dbReference>
<dbReference type="InterPro" id="IPR042235">
    <property type="entry name" value="ZP-C_dom"/>
</dbReference>
<dbReference type="SMART" id="SM00241">
    <property type="entry name" value="ZP"/>
    <property type="match status" value="1"/>
</dbReference>
<dbReference type="AlphaFoldDB" id="A0A669F1S6"/>
<gene>
    <name evidence="3" type="primary">LOC100694904</name>
</gene>
<feature type="domain" description="ZP" evidence="2">
    <location>
        <begin position="26"/>
        <end position="258"/>
    </location>
</feature>
<dbReference type="InParanoid" id="A0A669F1S6"/>
<dbReference type="GO" id="GO:0031012">
    <property type="term" value="C:extracellular matrix"/>
    <property type="evidence" value="ECO:0007669"/>
    <property type="project" value="TreeGrafter"/>
</dbReference>
<dbReference type="GO" id="GO:0007339">
    <property type="term" value="P:binding of sperm to zona pellucida"/>
    <property type="evidence" value="ECO:0007669"/>
    <property type="project" value="TreeGrafter"/>
</dbReference>
<dbReference type="InterPro" id="IPR001507">
    <property type="entry name" value="ZP_dom"/>
</dbReference>
<dbReference type="GO" id="GO:0032190">
    <property type="term" value="F:acrosin binding"/>
    <property type="evidence" value="ECO:0007669"/>
    <property type="project" value="TreeGrafter"/>
</dbReference>
<dbReference type="PROSITE" id="PS51034">
    <property type="entry name" value="ZP_2"/>
    <property type="match status" value="1"/>
</dbReference>
<keyword evidence="1" id="KW-0732">Signal</keyword>
<proteinExistence type="predicted"/>
<organism evidence="3 4">
    <name type="scientific">Oreochromis niloticus</name>
    <name type="common">Nile tilapia</name>
    <name type="synonym">Tilapia nilotica</name>
    <dbReference type="NCBI Taxonomy" id="8128"/>
    <lineage>
        <taxon>Eukaryota</taxon>
        <taxon>Metazoa</taxon>
        <taxon>Chordata</taxon>
        <taxon>Craniata</taxon>
        <taxon>Vertebrata</taxon>
        <taxon>Euteleostomi</taxon>
        <taxon>Actinopterygii</taxon>
        <taxon>Neopterygii</taxon>
        <taxon>Teleostei</taxon>
        <taxon>Neoteleostei</taxon>
        <taxon>Acanthomorphata</taxon>
        <taxon>Ovalentaria</taxon>
        <taxon>Cichlomorphae</taxon>
        <taxon>Cichliformes</taxon>
        <taxon>Cichlidae</taxon>
        <taxon>African cichlids</taxon>
        <taxon>Pseudocrenilabrinae</taxon>
        <taxon>Oreochromini</taxon>
        <taxon>Oreochromis</taxon>
    </lineage>
</organism>
<reference evidence="3" key="2">
    <citation type="submission" date="2025-08" db="UniProtKB">
        <authorList>
            <consortium name="Ensembl"/>
        </authorList>
    </citation>
    <scope>IDENTIFICATION</scope>
</reference>
<accession>A0A669F1S6</accession>
<dbReference type="PANTHER" id="PTHR11576">
    <property type="entry name" value="ZONA PELLUCIDA SPERM-BINDING PROTEIN 3"/>
    <property type="match status" value="1"/>
</dbReference>
<reference evidence="3" key="3">
    <citation type="submission" date="2025-09" db="UniProtKB">
        <authorList>
            <consortium name="Ensembl"/>
        </authorList>
    </citation>
    <scope>IDENTIFICATION</scope>
</reference>
<feature type="chain" id="PRO_5025482052" evidence="1">
    <location>
        <begin position="17"/>
        <end position="333"/>
    </location>
</feature>
<dbReference type="Gene3D" id="2.60.40.3210">
    <property type="entry name" value="Zona pellucida, ZP-N domain"/>
    <property type="match status" value="1"/>
</dbReference>
<dbReference type="Gene3D" id="2.60.40.4100">
    <property type="entry name" value="Zona pellucida, ZP-C domain"/>
    <property type="match status" value="2"/>
</dbReference>
<dbReference type="GO" id="GO:0035803">
    <property type="term" value="P:egg coat formation"/>
    <property type="evidence" value="ECO:0007669"/>
    <property type="project" value="TreeGrafter"/>
</dbReference>
<dbReference type="PANTHER" id="PTHR11576:SF3">
    <property type="entry name" value="SI:CH211-14A17.6-RELATED"/>
    <property type="match status" value="1"/>
</dbReference>
<dbReference type="Proteomes" id="UP000005207">
    <property type="component" value="Linkage group LG18"/>
</dbReference>
<evidence type="ECO:0000313" key="3">
    <source>
        <dbReference type="Ensembl" id="ENSONIP00000077426.1"/>
    </source>
</evidence>
<dbReference type="GeneTree" id="ENSGT01030000234567"/>
<sequence length="333" mass="37455">MASLWYCVAVLGLVAGVSVNADMKLDCKGGFVTLVWTDGRSQMDTSLLRLGSCFPTSLTDREAVFTVDFNDCNFRRLVTGKRLIYSNDLTYITPPNSVIPSYIDLIVCEYERPRDWYPLVYEPVFSTYGLEELVFHIGLMNADFSGPAESTRFPLGSIIAIKASVEQQTHQPLLLLIDECVAATTPELQPENLKIICKRLQRSGYPFKPSSLLWEESLLVNRGILLILQVFIHCSLVAWDPNGLGNTKKACNYIKDYGWELIDDPTHSSLCDCCESSCKARKTRDLHGRKHTVLGQLSSLPGALLCCVLFAPKHVYSWCPGFLKIQRHAYWNN</sequence>
<feature type="signal peptide" evidence="1">
    <location>
        <begin position="1"/>
        <end position="16"/>
    </location>
</feature>
<evidence type="ECO:0000256" key="1">
    <source>
        <dbReference type="SAM" id="SignalP"/>
    </source>
</evidence>
<evidence type="ECO:0000259" key="2">
    <source>
        <dbReference type="PROSITE" id="PS51034"/>
    </source>
</evidence>
<keyword evidence="4" id="KW-1185">Reference proteome</keyword>
<protein>
    <submittedName>
        <fullName evidence="3">Zona pellucida glycoprotein 3f, tandem duplicate 1</fullName>
    </submittedName>
</protein>
<dbReference type="Ensembl" id="ENSONIT00000045467.1">
    <property type="protein sequence ID" value="ENSONIP00000077426.1"/>
    <property type="gene ID" value="ENSONIG00000015544.2"/>
</dbReference>
<evidence type="ECO:0000313" key="4">
    <source>
        <dbReference type="Proteomes" id="UP000005207"/>
    </source>
</evidence>
<reference evidence="4" key="1">
    <citation type="submission" date="2012-01" db="EMBL/GenBank/DDBJ databases">
        <title>The Genome Sequence of Oreochromis niloticus (Nile Tilapia).</title>
        <authorList>
            <consortium name="Broad Institute Genome Assembly Team"/>
            <consortium name="Broad Institute Sequencing Platform"/>
            <person name="Di Palma F."/>
            <person name="Johnson J."/>
            <person name="Lander E.S."/>
            <person name="Lindblad-Toh K."/>
        </authorList>
    </citation>
    <scope>NUCLEOTIDE SEQUENCE [LARGE SCALE GENOMIC DNA]</scope>
</reference>
<name>A0A669F1S6_ORENI</name>